<evidence type="ECO:0000313" key="1">
    <source>
        <dbReference type="EMBL" id="KAK3909344.1"/>
    </source>
</evidence>
<dbReference type="EMBL" id="JAHWGI010000098">
    <property type="protein sequence ID" value="KAK3909344.1"/>
    <property type="molecule type" value="Genomic_DNA"/>
</dbReference>
<protein>
    <submittedName>
        <fullName evidence="1">Glucose-6-phosphate isomerase</fullName>
    </submittedName>
</protein>
<dbReference type="Proteomes" id="UP001219518">
    <property type="component" value="Unassembled WGS sequence"/>
</dbReference>
<keyword evidence="2" id="KW-1185">Reference proteome</keyword>
<name>A0AAE1GUS0_9NEOP</name>
<dbReference type="AlphaFoldDB" id="A0AAE1GUS0"/>
<reference evidence="1" key="1">
    <citation type="submission" date="2021-07" db="EMBL/GenBank/DDBJ databases">
        <authorList>
            <person name="Catto M.A."/>
            <person name="Jacobson A."/>
            <person name="Kennedy G."/>
            <person name="Labadie P."/>
            <person name="Hunt B.G."/>
            <person name="Srinivasan R."/>
        </authorList>
    </citation>
    <scope>NUCLEOTIDE SEQUENCE</scope>
    <source>
        <strain evidence="1">PL_HMW_Pooled</strain>
        <tissue evidence="1">Head</tissue>
    </source>
</reference>
<accession>A0AAE1GUS0</accession>
<keyword evidence="1" id="KW-0413">Isomerase</keyword>
<evidence type="ECO:0000313" key="2">
    <source>
        <dbReference type="Proteomes" id="UP001219518"/>
    </source>
</evidence>
<proteinExistence type="predicted"/>
<comment type="caution">
    <text evidence="1">The sequence shown here is derived from an EMBL/GenBank/DDBJ whole genome shotgun (WGS) entry which is preliminary data.</text>
</comment>
<organism evidence="1 2">
    <name type="scientific">Frankliniella fusca</name>
    <dbReference type="NCBI Taxonomy" id="407009"/>
    <lineage>
        <taxon>Eukaryota</taxon>
        <taxon>Metazoa</taxon>
        <taxon>Ecdysozoa</taxon>
        <taxon>Arthropoda</taxon>
        <taxon>Hexapoda</taxon>
        <taxon>Insecta</taxon>
        <taxon>Pterygota</taxon>
        <taxon>Neoptera</taxon>
        <taxon>Paraneoptera</taxon>
        <taxon>Thysanoptera</taxon>
        <taxon>Terebrantia</taxon>
        <taxon>Thripoidea</taxon>
        <taxon>Thripidae</taxon>
        <taxon>Frankliniella</taxon>
    </lineage>
</organism>
<gene>
    <name evidence="1" type="ORF">KUF71_019399</name>
</gene>
<reference evidence="1" key="2">
    <citation type="journal article" date="2023" name="BMC Genomics">
        <title>Pest status, molecular evolution, and epigenetic factors derived from the genome assembly of Frankliniella fusca, a thysanopteran phytovirus vector.</title>
        <authorList>
            <person name="Catto M.A."/>
            <person name="Labadie P.E."/>
            <person name="Jacobson A.L."/>
            <person name="Kennedy G.G."/>
            <person name="Srinivasan R."/>
            <person name="Hunt B.G."/>
        </authorList>
    </citation>
    <scope>NUCLEOTIDE SEQUENCE</scope>
    <source>
        <strain evidence="1">PL_HMW_Pooled</strain>
    </source>
</reference>
<dbReference type="GO" id="GO:0016853">
    <property type="term" value="F:isomerase activity"/>
    <property type="evidence" value="ECO:0007669"/>
    <property type="project" value="UniProtKB-KW"/>
</dbReference>
<sequence length="159" mass="17501">MFGLCGACWAHIKSCLSQLPHEVSSAAMSELAPGTPVQAEERRSLTDSVSAQVSLFVELWNGRPVTLPSHSWALHRIEKAGLGPLVVINEMMANNNGIPFPFKQLVLSSSGTLMALVLNQIIDVSLLSSVWPLQTIEDLQEALRYFDQIDCDYVYVETV</sequence>